<dbReference type="Gene3D" id="3.30.420.10">
    <property type="entry name" value="Ribonuclease H-like superfamily/Ribonuclease H"/>
    <property type="match status" value="1"/>
</dbReference>
<keyword evidence="4" id="KW-0255">Endonuclease</keyword>
<feature type="domain" description="Murine leukemia virus integrase C-terminal" evidence="6">
    <location>
        <begin position="101"/>
        <end position="153"/>
    </location>
</feature>
<evidence type="ECO:0000313" key="7">
    <source>
        <dbReference type="EMBL" id="KAF6496102.1"/>
    </source>
</evidence>
<keyword evidence="2" id="KW-0548">Nucleotidyltransferase</keyword>
<dbReference type="GO" id="GO:0016787">
    <property type="term" value="F:hydrolase activity"/>
    <property type="evidence" value="ECO:0007669"/>
    <property type="project" value="UniProtKB-KW"/>
</dbReference>
<evidence type="ECO:0000256" key="5">
    <source>
        <dbReference type="ARBA" id="ARBA00022801"/>
    </source>
</evidence>
<evidence type="ECO:0000313" key="8">
    <source>
        <dbReference type="Proteomes" id="UP000593571"/>
    </source>
</evidence>
<reference evidence="7 8" key="1">
    <citation type="journal article" date="2020" name="Nature">
        <title>Six reference-quality genomes reveal evolution of bat adaptations.</title>
        <authorList>
            <person name="Jebb D."/>
            <person name="Huang Z."/>
            <person name="Pippel M."/>
            <person name="Hughes G.M."/>
            <person name="Lavrichenko K."/>
            <person name="Devanna P."/>
            <person name="Winkler S."/>
            <person name="Jermiin L.S."/>
            <person name="Skirmuntt E.C."/>
            <person name="Katzourakis A."/>
            <person name="Burkitt-Gray L."/>
            <person name="Ray D.A."/>
            <person name="Sullivan K.A.M."/>
            <person name="Roscito J.G."/>
            <person name="Kirilenko B.M."/>
            <person name="Davalos L.M."/>
            <person name="Corthals A.P."/>
            <person name="Power M.L."/>
            <person name="Jones G."/>
            <person name="Ransome R.D."/>
            <person name="Dechmann D.K.N."/>
            <person name="Locatelli A.G."/>
            <person name="Puechmaille S.J."/>
            <person name="Fedrigo O."/>
            <person name="Jarvis E.D."/>
            <person name="Hiller M."/>
            <person name="Vernes S.C."/>
            <person name="Myers E.W."/>
            <person name="Teeling E.C."/>
        </authorList>
    </citation>
    <scope>NUCLEOTIDE SEQUENCE [LARGE SCALE GENOMIC DNA]</scope>
    <source>
        <strain evidence="7">MRouAeg1</strain>
        <tissue evidence="7">Muscle</tissue>
    </source>
</reference>
<evidence type="ECO:0000259" key="6">
    <source>
        <dbReference type="Pfam" id="PF18697"/>
    </source>
</evidence>
<keyword evidence="1" id="KW-0808">Transferase</keyword>
<dbReference type="Gene3D" id="2.30.30.850">
    <property type="match status" value="1"/>
</dbReference>
<accession>A0A7J8JJ33</accession>
<dbReference type="GO" id="GO:0003676">
    <property type="term" value="F:nucleic acid binding"/>
    <property type="evidence" value="ECO:0007669"/>
    <property type="project" value="InterPro"/>
</dbReference>
<dbReference type="Proteomes" id="UP000593571">
    <property type="component" value="Unassembled WGS sequence"/>
</dbReference>
<dbReference type="Pfam" id="PF18697">
    <property type="entry name" value="MLVIN_C"/>
    <property type="match status" value="1"/>
</dbReference>
<gene>
    <name evidence="7" type="ORF">HJG63_010332</name>
</gene>
<dbReference type="GO" id="GO:0016779">
    <property type="term" value="F:nucleotidyltransferase activity"/>
    <property type="evidence" value="ECO:0007669"/>
    <property type="project" value="UniProtKB-KW"/>
</dbReference>
<keyword evidence="3" id="KW-0540">Nuclease</keyword>
<sequence>MNRTLNIQLGKLCQETHLYWDEVLTMTLLRIRSAPTKKTGFSSYEISYGQPPPLIKGLQGDLKGISELTLKQQLQALGTTFQTLNQWVRERLPVSLTTKLHPLKPGDSIWVKEWNIQPLKSLGRGPFTVILSTPTTVKVAEITPRIHHSRHKPTAAEWECVPDSSKPFKATLRKKTLTTPTNQG</sequence>
<evidence type="ECO:0000256" key="3">
    <source>
        <dbReference type="ARBA" id="ARBA00022722"/>
    </source>
</evidence>
<dbReference type="AlphaFoldDB" id="A0A7J8JJ33"/>
<dbReference type="EMBL" id="JACASE010000002">
    <property type="protein sequence ID" value="KAF6496102.1"/>
    <property type="molecule type" value="Genomic_DNA"/>
</dbReference>
<evidence type="ECO:0000256" key="2">
    <source>
        <dbReference type="ARBA" id="ARBA00022695"/>
    </source>
</evidence>
<dbReference type="InterPro" id="IPR036397">
    <property type="entry name" value="RNaseH_sf"/>
</dbReference>
<organism evidence="7 8">
    <name type="scientific">Rousettus aegyptiacus</name>
    <name type="common">Egyptian fruit bat</name>
    <name type="synonym">Pteropus aegyptiacus</name>
    <dbReference type="NCBI Taxonomy" id="9407"/>
    <lineage>
        <taxon>Eukaryota</taxon>
        <taxon>Metazoa</taxon>
        <taxon>Chordata</taxon>
        <taxon>Craniata</taxon>
        <taxon>Vertebrata</taxon>
        <taxon>Euteleostomi</taxon>
        <taxon>Mammalia</taxon>
        <taxon>Eutheria</taxon>
        <taxon>Laurasiatheria</taxon>
        <taxon>Chiroptera</taxon>
        <taxon>Yinpterochiroptera</taxon>
        <taxon>Pteropodoidea</taxon>
        <taxon>Pteropodidae</taxon>
        <taxon>Rousettinae</taxon>
        <taxon>Rousettus</taxon>
    </lineage>
</organism>
<keyword evidence="5" id="KW-0378">Hydrolase</keyword>
<proteinExistence type="predicted"/>
<protein>
    <recommendedName>
        <fullName evidence="6">Murine leukemia virus integrase C-terminal domain-containing protein</fullName>
    </recommendedName>
</protein>
<evidence type="ECO:0000256" key="1">
    <source>
        <dbReference type="ARBA" id="ARBA00022679"/>
    </source>
</evidence>
<keyword evidence="8" id="KW-1185">Reference proteome</keyword>
<dbReference type="InterPro" id="IPR040643">
    <property type="entry name" value="MLVIN_C"/>
</dbReference>
<name>A0A7J8JJ33_ROUAE</name>
<comment type="caution">
    <text evidence="7">The sequence shown here is derived from an EMBL/GenBank/DDBJ whole genome shotgun (WGS) entry which is preliminary data.</text>
</comment>
<evidence type="ECO:0000256" key="4">
    <source>
        <dbReference type="ARBA" id="ARBA00022759"/>
    </source>
</evidence>
<dbReference type="GO" id="GO:0004519">
    <property type="term" value="F:endonuclease activity"/>
    <property type="evidence" value="ECO:0007669"/>
    <property type="project" value="UniProtKB-KW"/>
</dbReference>